<accession>A0ABV3RUL3</accession>
<proteinExistence type="predicted"/>
<organism evidence="2 3">
    <name type="scientific">Sulfitobacter sediminis</name>
    <dbReference type="NCBI Taxonomy" id="3234186"/>
    <lineage>
        <taxon>Bacteria</taxon>
        <taxon>Pseudomonadati</taxon>
        <taxon>Pseudomonadota</taxon>
        <taxon>Alphaproteobacteria</taxon>
        <taxon>Rhodobacterales</taxon>
        <taxon>Roseobacteraceae</taxon>
        <taxon>Sulfitobacter</taxon>
    </lineage>
</organism>
<feature type="non-terminal residue" evidence="2">
    <location>
        <position position="88"/>
    </location>
</feature>
<feature type="non-terminal residue" evidence="2">
    <location>
        <position position="1"/>
    </location>
</feature>
<dbReference type="RefSeq" id="WP_367880253.1">
    <property type="nucleotide sequence ID" value="NZ_JBFNXX010000165.1"/>
</dbReference>
<comment type="caution">
    <text evidence="2">The sequence shown here is derived from an EMBL/GenBank/DDBJ whole genome shotgun (WGS) entry which is preliminary data.</text>
</comment>
<dbReference type="EMBL" id="JBFNXX010000165">
    <property type="protein sequence ID" value="MEW9922574.1"/>
    <property type="molecule type" value="Genomic_DNA"/>
</dbReference>
<evidence type="ECO:0000313" key="3">
    <source>
        <dbReference type="Proteomes" id="UP001556098"/>
    </source>
</evidence>
<name>A0ABV3RUL3_9RHOB</name>
<feature type="region of interest" description="Disordered" evidence="1">
    <location>
        <begin position="1"/>
        <end position="88"/>
    </location>
</feature>
<dbReference type="Proteomes" id="UP001556098">
    <property type="component" value="Unassembled WGS sequence"/>
</dbReference>
<protein>
    <submittedName>
        <fullName evidence="2">Uncharacterized protein</fullName>
    </submittedName>
</protein>
<reference evidence="2 3" key="1">
    <citation type="submission" date="2024-07" db="EMBL/GenBank/DDBJ databases">
        <title>Marimonas sp.nov., isolated from tidal-flat sediment.</title>
        <authorList>
            <person name="Jayan J.N."/>
            <person name="Lee S.S."/>
        </authorList>
    </citation>
    <scope>NUCLEOTIDE SEQUENCE [LARGE SCALE GENOMIC DNA]</scope>
    <source>
        <strain evidence="2 3">MJW-29</strain>
    </source>
</reference>
<evidence type="ECO:0000313" key="2">
    <source>
        <dbReference type="EMBL" id="MEW9922574.1"/>
    </source>
</evidence>
<sequence length="88" mass="9516">PRPLPPATHRRCATASPGNQPHQAATPAVEALNKAGNITPTPRPASYTETDTTTRHAARKLNPRRTAQVHVGTRKGPHGPETFKLVER</sequence>
<keyword evidence="3" id="KW-1185">Reference proteome</keyword>
<evidence type="ECO:0000256" key="1">
    <source>
        <dbReference type="SAM" id="MobiDB-lite"/>
    </source>
</evidence>
<gene>
    <name evidence="2" type="ORF">AB2B41_23540</name>
</gene>